<dbReference type="GO" id="GO:0006396">
    <property type="term" value="P:RNA processing"/>
    <property type="evidence" value="ECO:0007669"/>
    <property type="project" value="TreeGrafter"/>
</dbReference>
<dbReference type="InterPro" id="IPR051114">
    <property type="entry name" value="Mito_RNA_Proc_CCM1"/>
</dbReference>
<evidence type="ECO:0000256" key="2">
    <source>
        <dbReference type="PROSITE-ProRule" id="PRU00708"/>
    </source>
</evidence>
<dbReference type="OrthoDB" id="185373at2759"/>
<dbReference type="GO" id="GO:0005739">
    <property type="term" value="C:mitochondrion"/>
    <property type="evidence" value="ECO:0007669"/>
    <property type="project" value="TreeGrafter"/>
</dbReference>
<dbReference type="Pfam" id="PF13041">
    <property type="entry name" value="PPR_2"/>
    <property type="match status" value="2"/>
</dbReference>
<dbReference type="GO" id="GO:0007005">
    <property type="term" value="P:mitochondrion organization"/>
    <property type="evidence" value="ECO:0007669"/>
    <property type="project" value="TreeGrafter"/>
</dbReference>
<evidence type="ECO:0000313" key="4">
    <source>
        <dbReference type="Proteomes" id="UP000663760"/>
    </source>
</evidence>
<evidence type="ECO:0000256" key="1">
    <source>
        <dbReference type="ARBA" id="ARBA00022737"/>
    </source>
</evidence>
<dbReference type="InterPro" id="IPR002885">
    <property type="entry name" value="PPR_rpt"/>
</dbReference>
<feature type="repeat" description="PPR" evidence="2">
    <location>
        <begin position="354"/>
        <end position="388"/>
    </location>
</feature>
<organism evidence="3 4">
    <name type="scientific">Spirodela intermedia</name>
    <name type="common">Intermediate duckweed</name>
    <dbReference type="NCBI Taxonomy" id="51605"/>
    <lineage>
        <taxon>Eukaryota</taxon>
        <taxon>Viridiplantae</taxon>
        <taxon>Streptophyta</taxon>
        <taxon>Embryophyta</taxon>
        <taxon>Tracheophyta</taxon>
        <taxon>Spermatophyta</taxon>
        <taxon>Magnoliopsida</taxon>
        <taxon>Liliopsida</taxon>
        <taxon>Araceae</taxon>
        <taxon>Lemnoideae</taxon>
        <taxon>Spirodela</taxon>
    </lineage>
</organism>
<keyword evidence="4" id="KW-1185">Reference proteome</keyword>
<dbReference type="NCBIfam" id="TIGR00756">
    <property type="entry name" value="PPR"/>
    <property type="match status" value="3"/>
</dbReference>
<protein>
    <submittedName>
        <fullName evidence="3">Uncharacterized protein</fullName>
    </submittedName>
</protein>
<dbReference type="PANTHER" id="PTHR47934">
    <property type="entry name" value="PENTATRICOPEPTIDE REPEAT-CONTAINING PROTEIN PET309, MITOCHONDRIAL"/>
    <property type="match status" value="1"/>
</dbReference>
<feature type="repeat" description="PPR" evidence="2">
    <location>
        <begin position="319"/>
        <end position="353"/>
    </location>
</feature>
<proteinExistence type="predicted"/>
<gene>
    <name evidence="3" type="ORF">SI8410_06008716</name>
</gene>
<accession>A0A7I8KK64</accession>
<dbReference type="AlphaFoldDB" id="A0A7I8KK64"/>
<dbReference type="PANTHER" id="PTHR47934:SF6">
    <property type="entry name" value="MITOCHONDRIAL GROUP I INTRON SPLICING FACTOR CCM1-RELATED"/>
    <property type="match status" value="1"/>
</dbReference>
<dbReference type="Proteomes" id="UP000663760">
    <property type="component" value="Chromosome 6"/>
</dbReference>
<dbReference type="InterPro" id="IPR011990">
    <property type="entry name" value="TPR-like_helical_dom_sf"/>
</dbReference>
<feature type="repeat" description="PPR" evidence="2">
    <location>
        <begin position="284"/>
        <end position="318"/>
    </location>
</feature>
<dbReference type="PROSITE" id="PS51375">
    <property type="entry name" value="PPR"/>
    <property type="match status" value="3"/>
</dbReference>
<reference evidence="3" key="1">
    <citation type="submission" date="2020-02" db="EMBL/GenBank/DDBJ databases">
        <authorList>
            <person name="Scholz U."/>
            <person name="Mascher M."/>
            <person name="Fiebig A."/>
        </authorList>
    </citation>
    <scope>NUCLEOTIDE SEQUENCE</scope>
</reference>
<dbReference type="Pfam" id="PF01535">
    <property type="entry name" value="PPR"/>
    <property type="match status" value="2"/>
</dbReference>
<dbReference type="EMBL" id="LR746269">
    <property type="protein sequence ID" value="CAA7398051.1"/>
    <property type="molecule type" value="Genomic_DNA"/>
</dbReference>
<dbReference type="GO" id="GO:0003729">
    <property type="term" value="F:mRNA binding"/>
    <property type="evidence" value="ECO:0007669"/>
    <property type="project" value="TreeGrafter"/>
</dbReference>
<evidence type="ECO:0000313" key="3">
    <source>
        <dbReference type="EMBL" id="CAA7398051.1"/>
    </source>
</evidence>
<keyword evidence="1" id="KW-0677">Repeat</keyword>
<name>A0A7I8KK64_SPIIN</name>
<sequence length="515" mass="57912">MALLRLPRSGGGAAAAAITSYLLRRLLCSPPPSVPPKRRYSLSTATLAAPFSPHLSSGDHLRHRPLLSDFDGELASGAELRAALELISRTRGECSSREEALGSLRDSGVELAGHLIPVAIWQLREDWESAFLAFQWGRERLLSDCPRPWHLIIWVLAKNQKFGIAWLLLRKMHRLHILTHLPFLILMEGYAAVNEPTKAIKTFRAMEKLGLAADSSSFYELLRSLCKYRNVEEAEELLLSNRGVFPLKVEGFNIILDGWCSAMADLVEAKRCWREMAAFCISPDGATYALMIGCFSRAGNLFDSMRLYDEMKKKGWPPGISVYNALIYALAGEGLAATAKKLMKKMEELGLEVSVETYNSLILPLCEARKVDEAREMMEEMIQRGITPTAETYKAFLRAEDMAGTMALLQRMSGGAADGSVFLLLLEKFLRWEQAENALRIWAEMGKRGVEKEGGHYLALVRGLVACGWKPKAMEFYREMKVRGFTADPKLERLFTEVEERGRRGRRRAERGKFD</sequence>
<dbReference type="Gene3D" id="1.25.40.10">
    <property type="entry name" value="Tetratricopeptide repeat domain"/>
    <property type="match status" value="3"/>
</dbReference>